<keyword evidence="3" id="KW-1185">Reference proteome</keyword>
<evidence type="ECO:0000313" key="3">
    <source>
        <dbReference type="Proteomes" id="UP000399805"/>
    </source>
</evidence>
<name>A0A6I8LIT5_9PSEU</name>
<organism evidence="2 3">
    <name type="scientific">Amycolatopsis camponoti</name>
    <dbReference type="NCBI Taxonomy" id="2606593"/>
    <lineage>
        <taxon>Bacteria</taxon>
        <taxon>Bacillati</taxon>
        <taxon>Actinomycetota</taxon>
        <taxon>Actinomycetes</taxon>
        <taxon>Pseudonocardiales</taxon>
        <taxon>Pseudonocardiaceae</taxon>
        <taxon>Amycolatopsis</taxon>
    </lineage>
</organism>
<accession>A0A6I8LIT5</accession>
<protein>
    <submittedName>
        <fullName evidence="2">Uncharacterized protein</fullName>
    </submittedName>
</protein>
<dbReference type="EMBL" id="CABVGP010000001">
    <property type="protein sequence ID" value="VVJ16852.1"/>
    <property type="molecule type" value="Genomic_DNA"/>
</dbReference>
<feature type="region of interest" description="Disordered" evidence="1">
    <location>
        <begin position="1"/>
        <end position="108"/>
    </location>
</feature>
<dbReference type="Proteomes" id="UP000399805">
    <property type="component" value="Unassembled WGS sequence"/>
</dbReference>
<gene>
    <name evidence="2" type="ORF">AA23TX_01873</name>
</gene>
<feature type="compositionally biased region" description="Basic and acidic residues" evidence="1">
    <location>
        <begin position="12"/>
        <end position="21"/>
    </location>
</feature>
<evidence type="ECO:0000313" key="2">
    <source>
        <dbReference type="EMBL" id="VVJ16852.1"/>
    </source>
</evidence>
<feature type="compositionally biased region" description="Low complexity" evidence="1">
    <location>
        <begin position="48"/>
        <end position="57"/>
    </location>
</feature>
<evidence type="ECO:0000256" key="1">
    <source>
        <dbReference type="SAM" id="MobiDB-lite"/>
    </source>
</evidence>
<reference evidence="2 3" key="1">
    <citation type="submission" date="2019-09" db="EMBL/GenBank/DDBJ databases">
        <authorList>
            <person name="Leyn A S."/>
        </authorList>
    </citation>
    <scope>NUCLEOTIDE SEQUENCE [LARGE SCALE GENOMIC DNA]</scope>
    <source>
        <strain evidence="2">AA231_1</strain>
    </source>
</reference>
<dbReference type="AlphaFoldDB" id="A0A6I8LIT5"/>
<proteinExistence type="predicted"/>
<sequence length="108" mass="11902">MVHPPSPALEKNATRRIDEQQAGRTVPAPVQMPAGTPDEDARGRGTHRSSLSQVGRGSRLRGSRSWPPAPASEEPRERPRQQTDGNTNGAHTPRNPDPKPEHGRRRRP</sequence>